<dbReference type="PROSITE" id="PS00409">
    <property type="entry name" value="PROKAR_NTER_METHYL"/>
    <property type="match status" value="1"/>
</dbReference>
<protein>
    <recommendedName>
        <fullName evidence="4">Prepilin-type N-terminal cleavage/methylation domain-containing protein</fullName>
    </recommendedName>
</protein>
<dbReference type="InterPro" id="IPR045584">
    <property type="entry name" value="Pilin-like"/>
</dbReference>
<reference evidence="3" key="1">
    <citation type="submission" date="2017-12" db="EMBL/GenBank/DDBJ databases">
        <title>Genomic characterization of T5-related Aeromonas hydrophila phages AhSzq-1 and AhSzw-1 and proposal to be two new species.</title>
        <authorList>
            <person name="Yuan S."/>
            <person name="Chen L."/>
            <person name="Ma Y."/>
        </authorList>
    </citation>
    <scope>NUCLEOTIDE SEQUENCE [LARGE SCALE GENOMIC DNA]</scope>
</reference>
<dbReference type="InterPro" id="IPR012902">
    <property type="entry name" value="N_methyl_site"/>
</dbReference>
<keyword evidence="3" id="KW-1185">Reference proteome</keyword>
<dbReference type="NCBIfam" id="TIGR02532">
    <property type="entry name" value="IV_pilin_GFxxxE"/>
    <property type="match status" value="1"/>
</dbReference>
<organism evidence="2 3">
    <name type="scientific">Aeromonas phage AhSzw-1</name>
    <dbReference type="NCBI Taxonomy" id="2138299"/>
    <lineage>
        <taxon>Viruses</taxon>
        <taxon>Duplodnaviria</taxon>
        <taxon>Heunggongvirae</taxon>
        <taxon>Uroviricota</taxon>
        <taxon>Caudoviricetes</taxon>
        <taxon>Demerecviridae</taxon>
        <taxon>Shenzhenvirus</taxon>
        <taxon>Shenzhenvirus AhSzw1</taxon>
    </lineage>
</organism>
<accession>A0A2R4ALX5</accession>
<evidence type="ECO:0000313" key="2">
    <source>
        <dbReference type="EMBL" id="AVR76054.1"/>
    </source>
</evidence>
<name>A0A2R4ALX5_9CAUD</name>
<dbReference type="EMBL" id="MG676225">
    <property type="protein sequence ID" value="AVR76054.1"/>
    <property type="molecule type" value="Genomic_DNA"/>
</dbReference>
<dbReference type="Pfam" id="PF07963">
    <property type="entry name" value="N_methyl"/>
    <property type="match status" value="1"/>
</dbReference>
<evidence type="ECO:0000256" key="1">
    <source>
        <dbReference type="SAM" id="Phobius"/>
    </source>
</evidence>
<keyword evidence="1" id="KW-0812">Transmembrane</keyword>
<evidence type="ECO:0000313" key="3">
    <source>
        <dbReference type="Proteomes" id="UP000244342"/>
    </source>
</evidence>
<sequence>MKGFTLIELIVVVAIVAILVSIVLPMFTGGAVLTPRP</sequence>
<gene>
    <name evidence="2" type="ORF">AhSzw1_18</name>
</gene>
<feature type="transmembrane region" description="Helical" evidence="1">
    <location>
        <begin position="6"/>
        <end position="33"/>
    </location>
</feature>
<evidence type="ECO:0008006" key="4">
    <source>
        <dbReference type="Google" id="ProtNLM"/>
    </source>
</evidence>
<keyword evidence="1" id="KW-1133">Transmembrane helix</keyword>
<dbReference type="Gene3D" id="3.30.700.10">
    <property type="entry name" value="Glycoprotein, Type 4 Pilin"/>
    <property type="match status" value="1"/>
</dbReference>
<dbReference type="SUPFAM" id="SSF54523">
    <property type="entry name" value="Pili subunits"/>
    <property type="match status" value="1"/>
</dbReference>
<dbReference type="Proteomes" id="UP000244342">
    <property type="component" value="Segment"/>
</dbReference>
<keyword evidence="1" id="KW-0472">Membrane</keyword>
<proteinExistence type="predicted"/>